<feature type="compositionally biased region" description="Low complexity" evidence="1">
    <location>
        <begin position="22"/>
        <end position="37"/>
    </location>
</feature>
<feature type="non-terminal residue" evidence="2">
    <location>
        <position position="57"/>
    </location>
</feature>
<organism evidence="2">
    <name type="scientific">uncultured Thermomicrobiales bacterium</name>
    <dbReference type="NCBI Taxonomy" id="1645740"/>
    <lineage>
        <taxon>Bacteria</taxon>
        <taxon>Pseudomonadati</taxon>
        <taxon>Thermomicrobiota</taxon>
        <taxon>Thermomicrobia</taxon>
        <taxon>Thermomicrobiales</taxon>
        <taxon>environmental samples</taxon>
    </lineage>
</organism>
<proteinExistence type="predicted"/>
<dbReference type="EMBL" id="CADCWG010000192">
    <property type="protein sequence ID" value="CAA9564279.1"/>
    <property type="molecule type" value="Genomic_DNA"/>
</dbReference>
<feature type="non-terminal residue" evidence="2">
    <location>
        <position position="1"/>
    </location>
</feature>
<gene>
    <name evidence="2" type="ORF">AVDCRST_MAG49-2765</name>
</gene>
<sequence length="57" mass="5958">HARHADAPARRRHAGVGRRLRPGWAPPARLGAARRLASVGHGRTGPARRPAAAEGAV</sequence>
<feature type="compositionally biased region" description="Low complexity" evidence="1">
    <location>
        <begin position="44"/>
        <end position="57"/>
    </location>
</feature>
<feature type="compositionally biased region" description="Basic residues" evidence="1">
    <location>
        <begin position="10"/>
        <end position="21"/>
    </location>
</feature>
<evidence type="ECO:0000256" key="1">
    <source>
        <dbReference type="SAM" id="MobiDB-lite"/>
    </source>
</evidence>
<protein>
    <submittedName>
        <fullName evidence="2">Uncharacterized protein</fullName>
    </submittedName>
</protein>
<name>A0A6J4UYV0_9BACT</name>
<dbReference type="AlphaFoldDB" id="A0A6J4UYV0"/>
<evidence type="ECO:0000313" key="2">
    <source>
        <dbReference type="EMBL" id="CAA9564279.1"/>
    </source>
</evidence>
<accession>A0A6J4UYV0</accession>
<reference evidence="2" key="1">
    <citation type="submission" date="2020-02" db="EMBL/GenBank/DDBJ databases">
        <authorList>
            <person name="Meier V. D."/>
        </authorList>
    </citation>
    <scope>NUCLEOTIDE SEQUENCE</scope>
    <source>
        <strain evidence="2">AVDCRST_MAG49</strain>
    </source>
</reference>
<feature type="region of interest" description="Disordered" evidence="1">
    <location>
        <begin position="1"/>
        <end position="57"/>
    </location>
</feature>